<dbReference type="EMBL" id="QRDW01000001">
    <property type="protein sequence ID" value="RED54044.1"/>
    <property type="molecule type" value="Genomic_DNA"/>
</dbReference>
<keyword evidence="3" id="KW-1185">Reference proteome</keyword>
<dbReference type="RefSeq" id="WP_115935134.1">
    <property type="nucleotide sequence ID" value="NZ_QRDW01000001.1"/>
</dbReference>
<evidence type="ECO:0000313" key="2">
    <source>
        <dbReference type="EMBL" id="RED54044.1"/>
    </source>
</evidence>
<dbReference type="Proteomes" id="UP000256845">
    <property type="component" value="Unassembled WGS sequence"/>
</dbReference>
<evidence type="ECO:0008006" key="4">
    <source>
        <dbReference type="Google" id="ProtNLM"/>
    </source>
</evidence>
<proteinExistence type="predicted"/>
<feature type="compositionally biased region" description="Basic and acidic residues" evidence="1">
    <location>
        <begin position="102"/>
        <end position="116"/>
    </location>
</feature>
<comment type="caution">
    <text evidence="2">The sequence shown here is derived from an EMBL/GenBank/DDBJ whole genome shotgun (WGS) entry which is preliminary data.</text>
</comment>
<reference evidence="2 3" key="1">
    <citation type="submission" date="2018-07" db="EMBL/GenBank/DDBJ databases">
        <title>Genomic Encyclopedia of Type Strains, Phase III (KMG-III): the genomes of soil and plant-associated and newly described type strains.</title>
        <authorList>
            <person name="Whitman W."/>
        </authorList>
    </citation>
    <scope>NUCLEOTIDE SEQUENCE [LARGE SCALE GENOMIC DNA]</scope>
    <source>
        <strain evidence="2 3">CECT 8488</strain>
    </source>
</reference>
<protein>
    <recommendedName>
        <fullName evidence="4">DUF2786 domain-containing protein</fullName>
    </recommendedName>
</protein>
<gene>
    <name evidence="2" type="ORF">DFP90_101845</name>
</gene>
<organism evidence="2 3">
    <name type="scientific">Aestuariispira insulae</name>
    <dbReference type="NCBI Taxonomy" id="1461337"/>
    <lineage>
        <taxon>Bacteria</taxon>
        <taxon>Pseudomonadati</taxon>
        <taxon>Pseudomonadota</taxon>
        <taxon>Alphaproteobacteria</taxon>
        <taxon>Rhodospirillales</taxon>
        <taxon>Kiloniellaceae</taxon>
        <taxon>Aestuariispira</taxon>
    </lineage>
</organism>
<feature type="region of interest" description="Disordered" evidence="1">
    <location>
        <begin position="102"/>
        <end position="133"/>
    </location>
</feature>
<evidence type="ECO:0000313" key="3">
    <source>
        <dbReference type="Proteomes" id="UP000256845"/>
    </source>
</evidence>
<accession>A0A3D9HX26</accession>
<dbReference type="AlphaFoldDB" id="A0A3D9HX26"/>
<evidence type="ECO:0000256" key="1">
    <source>
        <dbReference type="SAM" id="MobiDB-lite"/>
    </source>
</evidence>
<dbReference type="OrthoDB" id="9853578at2"/>
<sequence length="178" mass="20622">MEQKISPKDRDRFRKIILVMKSATIDGERDAASMAATRMAAQWDMTLEEAIEETHPEIYGDRYAERERTARRQSAYEAWETGTMRMMRNKEAQEKYAFEQAKRQARQRGLDEREKNAANSNAKPRARNFHSNAKVSPTDTFRLITVLLKDGLPLRRVAELADVSTNEVARVYLLNREA</sequence>
<name>A0A3D9HX26_9PROT</name>